<name>A0A9X0CU30_9CNID</name>
<organism evidence="1 2">
    <name type="scientific">Desmophyllum pertusum</name>
    <dbReference type="NCBI Taxonomy" id="174260"/>
    <lineage>
        <taxon>Eukaryota</taxon>
        <taxon>Metazoa</taxon>
        <taxon>Cnidaria</taxon>
        <taxon>Anthozoa</taxon>
        <taxon>Hexacorallia</taxon>
        <taxon>Scleractinia</taxon>
        <taxon>Caryophylliina</taxon>
        <taxon>Caryophylliidae</taxon>
        <taxon>Desmophyllum</taxon>
    </lineage>
</organism>
<evidence type="ECO:0000313" key="2">
    <source>
        <dbReference type="Proteomes" id="UP001163046"/>
    </source>
</evidence>
<sequence>MPTTNKKGENTSEVLSQRFSRSVGLSSHGNQDEELSAIRGAEMATNTITVLSREYPIDSEAPTNLHDKIPLTEQPTSINSVVFAGDGKHIACALANRSAYMLRPPPSSKERQCLLAAVIHRFLDVTNRHSVVLWLHKSIEVFDMNAARTIRVALDAHTRPAHTICQNE</sequence>
<gene>
    <name evidence="1" type="primary">WDR27_3</name>
    <name evidence="1" type="ORF">OS493_040063</name>
</gene>
<accession>A0A9X0CU30</accession>
<dbReference type="PANTHER" id="PTHR44525">
    <property type="entry name" value="WD REPEAT-CONTAINING PROTEIN 27"/>
    <property type="match status" value="1"/>
</dbReference>
<dbReference type="OrthoDB" id="20669at2759"/>
<comment type="caution">
    <text evidence="1">The sequence shown here is derived from an EMBL/GenBank/DDBJ whole genome shotgun (WGS) entry which is preliminary data.</text>
</comment>
<proteinExistence type="predicted"/>
<dbReference type="AlphaFoldDB" id="A0A9X0CU30"/>
<keyword evidence="2" id="KW-1185">Reference proteome</keyword>
<feature type="non-terminal residue" evidence="1">
    <location>
        <position position="168"/>
    </location>
</feature>
<dbReference type="PANTHER" id="PTHR44525:SF1">
    <property type="entry name" value="WD REPEAT-CONTAINING PROTEIN 27"/>
    <property type="match status" value="1"/>
</dbReference>
<evidence type="ECO:0000313" key="1">
    <source>
        <dbReference type="EMBL" id="KAJ7375611.1"/>
    </source>
</evidence>
<dbReference type="Proteomes" id="UP001163046">
    <property type="component" value="Unassembled WGS sequence"/>
</dbReference>
<dbReference type="EMBL" id="MU826632">
    <property type="protein sequence ID" value="KAJ7375611.1"/>
    <property type="molecule type" value="Genomic_DNA"/>
</dbReference>
<reference evidence="1" key="1">
    <citation type="submission" date="2023-01" db="EMBL/GenBank/DDBJ databases">
        <title>Genome assembly of the deep-sea coral Lophelia pertusa.</title>
        <authorList>
            <person name="Herrera S."/>
            <person name="Cordes E."/>
        </authorList>
    </citation>
    <scope>NUCLEOTIDE SEQUENCE</scope>
    <source>
        <strain evidence="1">USNM1676648</strain>
        <tissue evidence="1">Polyp</tissue>
    </source>
</reference>
<dbReference type="InterPro" id="IPR042411">
    <property type="entry name" value="WDR27"/>
</dbReference>
<protein>
    <submittedName>
        <fullName evidence="1">WD repeat-containing protein 27</fullName>
    </submittedName>
</protein>